<protein>
    <submittedName>
        <fullName evidence="1">Uncharacterized protein</fullName>
    </submittedName>
</protein>
<reference evidence="2" key="2">
    <citation type="submission" date="2012-08" db="EMBL/GenBank/DDBJ databases">
        <title>Whole-genome sequence of Nocardiopsis alba strain ATCC BAA-2165 associated with honeybees.</title>
        <authorList>
            <person name="Qiao J."/>
            <person name="Chen L."/>
            <person name="Li Y."/>
            <person name="Wang J."/>
            <person name="Zhang W."/>
            <person name="Chen S."/>
        </authorList>
    </citation>
    <scope>NUCLEOTIDE SEQUENCE [LARGE SCALE GENOMIC DNA]</scope>
    <source>
        <strain evidence="2">ATCC BAA-2165 / BE74</strain>
    </source>
</reference>
<dbReference type="EMBL" id="CP003788">
    <property type="protein sequence ID" value="AFR10254.1"/>
    <property type="molecule type" value="Genomic_DNA"/>
</dbReference>
<evidence type="ECO:0000313" key="2">
    <source>
        <dbReference type="Proteomes" id="UP000003779"/>
    </source>
</evidence>
<proteinExistence type="predicted"/>
<dbReference type="AlphaFoldDB" id="J7LH74"/>
<reference evidence="1 2" key="1">
    <citation type="journal article" date="2012" name="J. Bacteriol.">
        <title>Whole-Genome Sequence of Nocardiopsis alba Strain ATCC BAA-2165, Associated with Honeybees.</title>
        <authorList>
            <person name="Qiao J."/>
            <person name="Chen L."/>
            <person name="Li Y."/>
            <person name="Wang J."/>
            <person name="Zhang W."/>
            <person name="Chen S."/>
        </authorList>
    </citation>
    <scope>NUCLEOTIDE SEQUENCE [LARGE SCALE GENOMIC DNA]</scope>
    <source>
        <strain evidence="2">ATCC BAA-2165 / BE74</strain>
    </source>
</reference>
<accession>J7LH74</accession>
<dbReference type="STRING" id="1205910.B005_0382"/>
<sequence>MGVSSGGEGFHIVCLSCFSAGGERERERSHSQKTGPCAKCSGHTV</sequence>
<evidence type="ECO:0000313" key="1">
    <source>
        <dbReference type="EMBL" id="AFR10254.1"/>
    </source>
</evidence>
<dbReference type="KEGG" id="nal:B005_0382"/>
<gene>
    <name evidence="1" type="ordered locus">B005_0382</name>
</gene>
<dbReference type="Proteomes" id="UP000003779">
    <property type="component" value="Chromosome"/>
</dbReference>
<dbReference type="HOGENOM" id="CLU_3202605_0_0_11"/>
<dbReference type="PATRIC" id="fig|1205910.3.peg.360"/>
<name>J7LH74_NOCAA</name>
<organism evidence="1 2">
    <name type="scientific">Nocardiopsis alba (strain ATCC BAA-2165 / BE74)</name>
    <dbReference type="NCBI Taxonomy" id="1205910"/>
    <lineage>
        <taxon>Bacteria</taxon>
        <taxon>Bacillati</taxon>
        <taxon>Actinomycetota</taxon>
        <taxon>Actinomycetes</taxon>
        <taxon>Streptosporangiales</taxon>
        <taxon>Nocardiopsidaceae</taxon>
        <taxon>Nocardiopsis</taxon>
    </lineage>
</organism>